<dbReference type="EMBL" id="PP542043">
    <property type="protein sequence ID" value="XDO01839.1"/>
    <property type="molecule type" value="Genomic_DNA"/>
</dbReference>
<evidence type="ECO:0000256" key="1">
    <source>
        <dbReference type="SAM" id="Phobius"/>
    </source>
</evidence>
<gene>
    <name evidence="2" type="ORF">FloV-SA2_00013</name>
</gene>
<keyword evidence="1" id="KW-0472">Membrane</keyword>
<reference evidence="2" key="1">
    <citation type="submission" date="2024-03" db="EMBL/GenBank/DDBJ databases">
        <title>Eukaryotic viruses encode the ribosomal protein eL40.</title>
        <authorList>
            <person name="Thomy J."/>
            <person name="Schvarcz C.R."/>
            <person name="McBeain K.A."/>
            <person name="Edwards K.F."/>
            <person name="Steward G.F."/>
        </authorList>
    </citation>
    <scope>NUCLEOTIDE SEQUENCE</scope>
    <source>
        <strain evidence="2">FloV-SA2</strain>
    </source>
</reference>
<keyword evidence="1" id="KW-0812">Transmembrane</keyword>
<dbReference type="InterPro" id="IPR043929">
    <property type="entry name" value="DUF5755"/>
</dbReference>
<sequence>MKKKSKCQQGFFCINYLTLFLSIILISFIGYLLYNNYQKDVIIQNNNLIQKEHTYTHHHNNLLPHTHIINTPSQSGYDMLRPIMNPRFSYNESPTDTLMNPYSPPLHYNQPHTYKQIGYLKNETQSHKMFPIFAKPLHLRRDKWYYYTIYDNIKLPIYSKGRKCSSEHGCDSLMDGDSVFLENMNDVFIVSLYDNHTLTYDPAI</sequence>
<accession>A0AB39JAX5</accession>
<name>A0AB39JAX5_9VIRU</name>
<feature type="transmembrane region" description="Helical" evidence="1">
    <location>
        <begin position="12"/>
        <end position="34"/>
    </location>
</feature>
<keyword evidence="1" id="KW-1133">Transmembrane helix</keyword>
<protein>
    <submittedName>
        <fullName evidence="2">Uncharacterized protein</fullName>
    </submittedName>
</protein>
<dbReference type="Pfam" id="PF19059">
    <property type="entry name" value="DUF5755"/>
    <property type="match status" value="1"/>
</dbReference>
<proteinExistence type="predicted"/>
<organism evidence="2">
    <name type="scientific">Florenciella sp. virus SA2</name>
    <dbReference type="NCBI Taxonomy" id="3240092"/>
    <lineage>
        <taxon>Viruses</taxon>
    </lineage>
</organism>
<evidence type="ECO:0000313" key="2">
    <source>
        <dbReference type="EMBL" id="XDO01839.1"/>
    </source>
</evidence>